<comment type="caution">
    <text evidence="2">The sequence shown here is derived from an EMBL/GenBank/DDBJ whole genome shotgun (WGS) entry which is preliminary data.</text>
</comment>
<reference evidence="2 3" key="1">
    <citation type="submission" date="2019-10" db="EMBL/GenBank/DDBJ databases">
        <title>Alkaliphilus serpentinus sp. nov. and Alkaliphilus pronyensis sp. nov., two novel anaerobic alkaliphilic species isolated from the serpentinized-hosted hydrothermal field of the Prony Bay (New Caledonia).</title>
        <authorList>
            <person name="Postec A."/>
        </authorList>
    </citation>
    <scope>NUCLEOTIDE SEQUENCE [LARGE SCALE GENOMIC DNA]</scope>
    <source>
        <strain evidence="2 3">LacT</strain>
    </source>
</reference>
<protein>
    <submittedName>
        <fullName evidence="2">Insulinase family protein</fullName>
    </submittedName>
</protein>
<dbReference type="Gene3D" id="3.30.830.10">
    <property type="entry name" value="Metalloenzyme, LuxS/M16 peptidase-like"/>
    <property type="match status" value="4"/>
</dbReference>
<accession>A0A833MA77</accession>
<dbReference type="GO" id="GO:0004222">
    <property type="term" value="F:metalloendopeptidase activity"/>
    <property type="evidence" value="ECO:0007669"/>
    <property type="project" value="TreeGrafter"/>
</dbReference>
<dbReference type="GO" id="GO:0046872">
    <property type="term" value="F:metal ion binding"/>
    <property type="evidence" value="ECO:0007669"/>
    <property type="project" value="InterPro"/>
</dbReference>
<dbReference type="InterPro" id="IPR055130">
    <property type="entry name" value="PreP_C"/>
</dbReference>
<dbReference type="EMBL" id="WBZB01000013">
    <property type="protein sequence ID" value="KAB3531550.1"/>
    <property type="molecule type" value="Genomic_DNA"/>
</dbReference>
<dbReference type="InterPro" id="IPR007863">
    <property type="entry name" value="Peptidase_M16_C"/>
</dbReference>
<dbReference type="OrthoDB" id="9762027at2"/>
<dbReference type="RefSeq" id="WP_151865278.1">
    <property type="nucleotide sequence ID" value="NZ_WBZB01000013.1"/>
</dbReference>
<evidence type="ECO:0000259" key="1">
    <source>
        <dbReference type="SMART" id="SM01264"/>
    </source>
</evidence>
<evidence type="ECO:0000313" key="2">
    <source>
        <dbReference type="EMBL" id="KAB3531550.1"/>
    </source>
</evidence>
<proteinExistence type="predicted"/>
<sequence>MKFKINELYHGFRLMDQYSIDELNSTARVFFHEKSGARLLHLENDDDNKVFSISFRTPPADDTGVPHIVEHCVLAGSRKYKTKEPFMDMIKGSLQTFINAMTYSDKTMYPIASRNEKDFFNLMDVYLDGVFYPSMYDVPEIFWQEGWHHGIKNLDDKVNYKGIVYNEMLGAYSSPTTILEAEIVKALFPNTCYQFSSGGDPDAIPSLTFEDFLDFHRKYYHPSNSYLYLYGNGDIEKQLQFIDEDYLSNFGRIEIDSSIDIQKPFSGMKEVEVKYPISKEEKEENLNYLALSYVMGDITDPENYLMKGIIKNILIESSAAPLKKALIDAGIGEDIIHIPGDSLQSTFTVVAKNTTIDQKEQFVEVVNSTLKKLVDEGIDKKLIEGCINIAEYDLREATRFPTKGLIYNIIAMESWLYDHHPTTHLKYESTLKGLREKIHTSYFEDFINERILNNPHSALVVMKPDKEIEDRKAASIEIKLVDYKASLTKEQLEALVKRNEKLEERQISPDSAETRATIPKLSADDVNPEVEKIPQEIFEKEGYTLLHHNIFTSKIAYVDFIFDVGMIGKEYIPYINLLTDIIGQVDTVTMNYSDLSNEIYLNTGGIDLKAKVYLDNNNSSLYYPKFIIKSKSIGDKVLRMLELISEITVSSKIEDKKRIKELIQQVKSRMEMSIYDMGHYVVSRRVSSYYSEARKYTEILSGLDYFWFLQDLNDGFDTNFEEIIQKLKAVYKKIFNRNNLIISVTGDEEDFKLIENNLVIVTAKLNNEGYDFKVEKIALEKANEGILSSANVQYVAKGFDFHKLGYRYTGTMRTLATILSNDYLHDRIRARGGAYGCGISFDRSGNLTAYSYRDPNITETIKVYDEIATYVQELHLDKDELTKYIIGTISRLDPALTPAMKGDIATGNYISHLSYEDLQIEKNEVLNTTIEDIKNLSKLIDESMKENYCCVLGNEGKIKENKDLFNKLVQLKK</sequence>
<name>A0A833MA77_9FIRM</name>
<dbReference type="InterPro" id="IPR013578">
    <property type="entry name" value="Peptidase_M16C_assoc"/>
</dbReference>
<dbReference type="Pfam" id="PF08367">
    <property type="entry name" value="M16C_assoc"/>
    <property type="match status" value="1"/>
</dbReference>
<dbReference type="AlphaFoldDB" id="A0A833MA77"/>
<dbReference type="PANTHER" id="PTHR43016:SF13">
    <property type="entry name" value="PRESEQUENCE PROTEASE, MITOCHONDRIAL"/>
    <property type="match status" value="1"/>
</dbReference>
<keyword evidence="3" id="KW-1185">Reference proteome</keyword>
<organism evidence="2 3">
    <name type="scientific">Alkaliphilus serpentinus</name>
    <dbReference type="NCBI Taxonomy" id="1482731"/>
    <lineage>
        <taxon>Bacteria</taxon>
        <taxon>Bacillati</taxon>
        <taxon>Bacillota</taxon>
        <taxon>Clostridia</taxon>
        <taxon>Peptostreptococcales</taxon>
        <taxon>Natronincolaceae</taxon>
        <taxon>Alkaliphilus</taxon>
    </lineage>
</organism>
<dbReference type="InterPro" id="IPR011249">
    <property type="entry name" value="Metalloenz_LuxS/M16"/>
</dbReference>
<dbReference type="Pfam" id="PF05193">
    <property type="entry name" value="Peptidase_M16_C"/>
    <property type="match status" value="1"/>
</dbReference>
<gene>
    <name evidence="2" type="ORF">F8153_05080</name>
</gene>
<dbReference type="SMART" id="SM01264">
    <property type="entry name" value="M16C_associated"/>
    <property type="match status" value="1"/>
</dbReference>
<feature type="domain" description="Peptidase M16C associated" evidence="1">
    <location>
        <begin position="462"/>
        <end position="712"/>
    </location>
</feature>
<dbReference type="Pfam" id="PF22516">
    <property type="entry name" value="PreP_C"/>
    <property type="match status" value="1"/>
</dbReference>
<dbReference type="SUPFAM" id="SSF63411">
    <property type="entry name" value="LuxS/MPP-like metallohydrolase"/>
    <property type="match status" value="4"/>
</dbReference>
<dbReference type="Proteomes" id="UP000465601">
    <property type="component" value="Unassembled WGS sequence"/>
</dbReference>
<dbReference type="GO" id="GO:0016485">
    <property type="term" value="P:protein processing"/>
    <property type="evidence" value="ECO:0007669"/>
    <property type="project" value="TreeGrafter"/>
</dbReference>
<evidence type="ECO:0000313" key="3">
    <source>
        <dbReference type="Proteomes" id="UP000465601"/>
    </source>
</evidence>
<dbReference type="PANTHER" id="PTHR43016">
    <property type="entry name" value="PRESEQUENCE PROTEASE"/>
    <property type="match status" value="1"/>
</dbReference>
<dbReference type="FunFam" id="3.30.830.10:FF:000034">
    <property type="entry name" value="presequence protease 1, chloroplastic/mitochondrial"/>
    <property type="match status" value="1"/>
</dbReference>